<dbReference type="GO" id="GO:0005886">
    <property type="term" value="C:plasma membrane"/>
    <property type="evidence" value="ECO:0007669"/>
    <property type="project" value="UniProtKB-SubCell"/>
</dbReference>
<feature type="transmembrane region" description="Helical" evidence="8">
    <location>
        <begin position="34"/>
        <end position="59"/>
    </location>
</feature>
<gene>
    <name evidence="10" type="ORF">SAMN05192557_1373</name>
</gene>
<organism evidence="10 11">
    <name type="scientific">Aliicoccus persicus</name>
    <dbReference type="NCBI Taxonomy" id="930138"/>
    <lineage>
        <taxon>Bacteria</taxon>
        <taxon>Bacillati</taxon>
        <taxon>Bacillota</taxon>
        <taxon>Bacilli</taxon>
        <taxon>Bacillales</taxon>
        <taxon>Staphylococcaceae</taxon>
        <taxon>Aliicoccus</taxon>
    </lineage>
</organism>
<proteinExistence type="inferred from homology"/>
<keyword evidence="3 8" id="KW-0813">Transport</keyword>
<keyword evidence="11" id="KW-1185">Reference proteome</keyword>
<feature type="domain" description="ABC transmembrane type-2" evidence="9">
    <location>
        <begin position="35"/>
        <end position="261"/>
    </location>
</feature>
<evidence type="ECO:0000256" key="7">
    <source>
        <dbReference type="ARBA" id="ARBA00023136"/>
    </source>
</evidence>
<evidence type="ECO:0000256" key="2">
    <source>
        <dbReference type="ARBA" id="ARBA00007783"/>
    </source>
</evidence>
<keyword evidence="7 8" id="KW-0472">Membrane</keyword>
<feature type="transmembrane region" description="Helical" evidence="8">
    <location>
        <begin position="241"/>
        <end position="261"/>
    </location>
</feature>
<evidence type="ECO:0000256" key="3">
    <source>
        <dbReference type="ARBA" id="ARBA00022448"/>
    </source>
</evidence>
<comment type="similarity">
    <text evidence="2 8">Belongs to the ABC-2 integral membrane protein family.</text>
</comment>
<dbReference type="GO" id="GO:0140359">
    <property type="term" value="F:ABC-type transporter activity"/>
    <property type="evidence" value="ECO:0007669"/>
    <property type="project" value="InterPro"/>
</dbReference>
<dbReference type="GO" id="GO:0015920">
    <property type="term" value="P:lipopolysaccharide transport"/>
    <property type="evidence" value="ECO:0007669"/>
    <property type="project" value="TreeGrafter"/>
</dbReference>
<dbReference type="AlphaFoldDB" id="A0A662Z3L1"/>
<evidence type="ECO:0000256" key="1">
    <source>
        <dbReference type="ARBA" id="ARBA00004651"/>
    </source>
</evidence>
<feature type="transmembrane region" description="Helical" evidence="8">
    <location>
        <begin position="118"/>
        <end position="138"/>
    </location>
</feature>
<keyword evidence="4 8" id="KW-1003">Cell membrane</keyword>
<comment type="subcellular location">
    <subcellularLocation>
        <location evidence="1 8">Cell membrane</location>
        <topology evidence="1 8">Multi-pass membrane protein</topology>
    </subcellularLocation>
</comment>
<evidence type="ECO:0000256" key="4">
    <source>
        <dbReference type="ARBA" id="ARBA00022475"/>
    </source>
</evidence>
<dbReference type="InterPro" id="IPR013525">
    <property type="entry name" value="ABC2_TM"/>
</dbReference>
<dbReference type="Proteomes" id="UP000243605">
    <property type="component" value="Unassembled WGS sequence"/>
</dbReference>
<name>A0A662Z3L1_9STAP</name>
<evidence type="ECO:0000256" key="8">
    <source>
        <dbReference type="RuleBase" id="RU361157"/>
    </source>
</evidence>
<keyword evidence="5 8" id="KW-0812">Transmembrane</keyword>
<sequence length="270" mass="31333">MSLFRMFLKEQRENLGLIWKLNIYDYKTMYSRQYLGPIWIILMPVMSALVLWLVFGLGIRGVREPVQDIPFIMHLLTGIFSFGFISSSITGGASAILDKQNLMTKMKFPASVLISIKSLGNIMNVTIVTSIILIVSIWNGYTDPITYIGFFYFLFATVCFTYAIALTLSATVVVVRDVKNILGAFIRLAFFMSPVIWSLESANPLMQVITAYNPFAYLIMTYRYTFLYEDLYIYGGATQHIYFWTLTIFLFYIGLHVHYRFRNRFVDYMR</sequence>
<dbReference type="OrthoDB" id="9794365at2"/>
<accession>A0A662Z3L1</accession>
<evidence type="ECO:0000256" key="5">
    <source>
        <dbReference type="ARBA" id="ARBA00022692"/>
    </source>
</evidence>
<evidence type="ECO:0000256" key="6">
    <source>
        <dbReference type="ARBA" id="ARBA00022989"/>
    </source>
</evidence>
<dbReference type="EMBL" id="FOIT01000003">
    <property type="protein sequence ID" value="SEW03716.1"/>
    <property type="molecule type" value="Genomic_DNA"/>
</dbReference>
<dbReference type="InterPro" id="IPR047817">
    <property type="entry name" value="ABC2_TM_bact-type"/>
</dbReference>
<reference evidence="10 11" key="1">
    <citation type="submission" date="2016-10" db="EMBL/GenBank/DDBJ databases">
        <authorList>
            <person name="Varghese N."/>
            <person name="Submissions S."/>
        </authorList>
    </citation>
    <scope>NUCLEOTIDE SEQUENCE [LARGE SCALE GENOMIC DNA]</scope>
    <source>
        <strain evidence="10 11">IBRC-M10081</strain>
    </source>
</reference>
<evidence type="ECO:0000259" key="9">
    <source>
        <dbReference type="PROSITE" id="PS51012"/>
    </source>
</evidence>
<dbReference type="PANTHER" id="PTHR30413:SF10">
    <property type="entry name" value="CAPSULE POLYSACCHARIDE EXPORT INNER-MEMBRANE PROTEIN CTRC"/>
    <property type="match status" value="1"/>
</dbReference>
<feature type="transmembrane region" description="Helical" evidence="8">
    <location>
        <begin position="181"/>
        <end position="199"/>
    </location>
</feature>
<evidence type="ECO:0000313" key="10">
    <source>
        <dbReference type="EMBL" id="SEW03716.1"/>
    </source>
</evidence>
<feature type="transmembrane region" description="Helical" evidence="8">
    <location>
        <begin position="150"/>
        <end position="174"/>
    </location>
</feature>
<dbReference type="PROSITE" id="PS51012">
    <property type="entry name" value="ABC_TM2"/>
    <property type="match status" value="1"/>
</dbReference>
<keyword evidence="6 8" id="KW-1133">Transmembrane helix</keyword>
<feature type="transmembrane region" description="Helical" evidence="8">
    <location>
        <begin position="71"/>
        <end position="97"/>
    </location>
</feature>
<dbReference type="Pfam" id="PF01061">
    <property type="entry name" value="ABC2_membrane"/>
    <property type="match status" value="1"/>
</dbReference>
<protein>
    <recommendedName>
        <fullName evidence="8">Transport permease protein</fullName>
    </recommendedName>
</protein>
<dbReference type="PANTHER" id="PTHR30413">
    <property type="entry name" value="INNER MEMBRANE TRANSPORT PERMEASE"/>
    <property type="match status" value="1"/>
</dbReference>
<evidence type="ECO:0000313" key="11">
    <source>
        <dbReference type="Proteomes" id="UP000243605"/>
    </source>
</evidence>